<feature type="compositionally biased region" description="Low complexity" evidence="7">
    <location>
        <begin position="195"/>
        <end position="207"/>
    </location>
</feature>
<keyword evidence="3" id="KW-0808">Transferase</keyword>
<dbReference type="GO" id="GO:0004674">
    <property type="term" value="F:protein serine/threonine kinase activity"/>
    <property type="evidence" value="ECO:0007669"/>
    <property type="project" value="UniProtKB-KW"/>
</dbReference>
<evidence type="ECO:0000256" key="3">
    <source>
        <dbReference type="ARBA" id="ARBA00022679"/>
    </source>
</evidence>
<feature type="region of interest" description="Disordered" evidence="7">
    <location>
        <begin position="642"/>
        <end position="664"/>
    </location>
</feature>
<evidence type="ECO:0000313" key="10">
    <source>
        <dbReference type="Proteomes" id="UP000007350"/>
    </source>
</evidence>
<keyword evidence="5 9" id="KW-0418">Kinase</keyword>
<dbReference type="AlphaFoldDB" id="K2N7V9"/>
<protein>
    <submittedName>
        <fullName evidence="9">Protein kinase, putative</fullName>
    </submittedName>
</protein>
<keyword evidence="1" id="KW-0723">Serine/threonine-protein kinase</keyword>
<dbReference type="GO" id="GO:0005524">
    <property type="term" value="F:ATP binding"/>
    <property type="evidence" value="ECO:0007669"/>
    <property type="project" value="UniProtKB-KW"/>
</dbReference>
<evidence type="ECO:0000256" key="4">
    <source>
        <dbReference type="ARBA" id="ARBA00022741"/>
    </source>
</evidence>
<evidence type="ECO:0000259" key="8">
    <source>
        <dbReference type="PROSITE" id="PS50011"/>
    </source>
</evidence>
<organism evidence="9 10">
    <name type="scientific">Trypanosoma cruzi marinkellei</name>
    <dbReference type="NCBI Taxonomy" id="85056"/>
    <lineage>
        <taxon>Eukaryota</taxon>
        <taxon>Discoba</taxon>
        <taxon>Euglenozoa</taxon>
        <taxon>Kinetoplastea</taxon>
        <taxon>Metakinetoplastina</taxon>
        <taxon>Trypanosomatida</taxon>
        <taxon>Trypanosomatidae</taxon>
        <taxon>Trypanosoma</taxon>
        <taxon>Schizotrypanum</taxon>
    </lineage>
</organism>
<dbReference type="InterPro" id="IPR008271">
    <property type="entry name" value="Ser/Thr_kinase_AS"/>
</dbReference>
<dbReference type="FunFam" id="3.30.200.20:FF:000216">
    <property type="entry name" value="Putative serine/threonine-protein kinase dyrk2"/>
    <property type="match status" value="1"/>
</dbReference>
<dbReference type="OrthoDB" id="9332038at2759"/>
<feature type="region of interest" description="Disordered" evidence="7">
    <location>
        <begin position="183"/>
        <end position="207"/>
    </location>
</feature>
<dbReference type="InterPro" id="IPR050494">
    <property type="entry name" value="Ser_Thr_dual-spec_kinase"/>
</dbReference>
<gene>
    <name evidence="9" type="ORF">MOQ_005324</name>
</gene>
<feature type="compositionally biased region" description="Basic residues" evidence="7">
    <location>
        <begin position="125"/>
        <end position="134"/>
    </location>
</feature>
<accession>K2N7V9</accession>
<dbReference type="PROSITE" id="PS00108">
    <property type="entry name" value="PROTEIN_KINASE_ST"/>
    <property type="match status" value="1"/>
</dbReference>
<keyword evidence="6" id="KW-0067">ATP-binding</keyword>
<feature type="compositionally biased region" description="Basic and acidic residues" evidence="7">
    <location>
        <begin position="114"/>
        <end position="124"/>
    </location>
</feature>
<evidence type="ECO:0000256" key="1">
    <source>
        <dbReference type="ARBA" id="ARBA00022527"/>
    </source>
</evidence>
<keyword evidence="10" id="KW-1185">Reference proteome</keyword>
<evidence type="ECO:0000256" key="2">
    <source>
        <dbReference type="ARBA" id="ARBA00022553"/>
    </source>
</evidence>
<dbReference type="PANTHER" id="PTHR24058">
    <property type="entry name" value="DUAL SPECIFICITY PROTEIN KINASE"/>
    <property type="match status" value="1"/>
</dbReference>
<dbReference type="PROSITE" id="PS50011">
    <property type="entry name" value="PROTEIN_KINASE_DOM"/>
    <property type="match status" value="1"/>
</dbReference>
<evidence type="ECO:0000313" key="9">
    <source>
        <dbReference type="EMBL" id="EKF30851.1"/>
    </source>
</evidence>
<dbReference type="Gene3D" id="3.30.200.20">
    <property type="entry name" value="Phosphorylase Kinase, domain 1"/>
    <property type="match status" value="1"/>
</dbReference>
<comment type="caution">
    <text evidence="9">The sequence shown here is derived from an EMBL/GenBank/DDBJ whole genome shotgun (WGS) entry which is preliminary data.</text>
</comment>
<evidence type="ECO:0000256" key="5">
    <source>
        <dbReference type="ARBA" id="ARBA00022777"/>
    </source>
</evidence>
<evidence type="ECO:0000256" key="7">
    <source>
        <dbReference type="SAM" id="MobiDB-lite"/>
    </source>
</evidence>
<keyword evidence="4" id="KW-0547">Nucleotide-binding</keyword>
<proteinExistence type="predicted"/>
<reference evidence="9 10" key="1">
    <citation type="journal article" date="2012" name="BMC Genomics">
        <title>Comparative genomic analysis of human infective Trypanosoma cruzi lineages with the bat-restricted subspecies T. cruzi marinkellei.</title>
        <authorList>
            <person name="Franzen O."/>
            <person name="Talavera-Lopez C."/>
            <person name="Ochaya S."/>
            <person name="Butler C.E."/>
            <person name="Messenger L.A."/>
            <person name="Lewis M.D."/>
            <person name="Llewellyn M.S."/>
            <person name="Marinkelle C.J."/>
            <person name="Tyler K.M."/>
            <person name="Miles M.A."/>
            <person name="Andersson B."/>
        </authorList>
    </citation>
    <scope>NUCLEOTIDE SEQUENCE [LARGE SCALE GENOMIC DNA]</scope>
    <source>
        <strain evidence="9 10">B7</strain>
    </source>
</reference>
<dbReference type="Proteomes" id="UP000007350">
    <property type="component" value="Unassembled WGS sequence"/>
</dbReference>
<name>K2N7V9_TRYCR</name>
<feature type="region of interest" description="Disordered" evidence="7">
    <location>
        <begin position="114"/>
        <end position="144"/>
    </location>
</feature>
<dbReference type="Pfam" id="PF00069">
    <property type="entry name" value="Pkinase"/>
    <property type="match status" value="1"/>
</dbReference>
<dbReference type="Gene3D" id="1.10.510.10">
    <property type="entry name" value="Transferase(Phosphotransferase) domain 1"/>
    <property type="match status" value="1"/>
</dbReference>
<evidence type="ECO:0000256" key="6">
    <source>
        <dbReference type="ARBA" id="ARBA00022840"/>
    </source>
</evidence>
<dbReference type="FunFam" id="1.10.510.10:FF:000380">
    <property type="entry name" value="Serine/threonine-protein kinase ppk15"/>
    <property type="match status" value="1"/>
</dbReference>
<dbReference type="SUPFAM" id="SSF56112">
    <property type="entry name" value="Protein kinase-like (PK-like)"/>
    <property type="match status" value="1"/>
</dbReference>
<sequence length="664" mass="76224">MRGRGKTWRYAKSKKKERKGERQCYWRPFFLAKTRTCTHFCFCFCCPTCNVAVLHCFYGEPGSEGLFLPFYLCVWVARRETRNNAPPKKIVLLLRCGWWLKGERVIGFKKKKLNREGERKETRNKDKKKNKVRNRITNMPPVLSPEDHAKAKEFSAFLRHLGLSHCLHLFVEQWQLLVKQQDSAKPQGGKKGQKVSRSSASSRSRKSSSCAVSNFQILQTMHRVVTSTGVEEELWKLTGENYLAPEFASGAGITLEKYKELQPTEETRLVSTKPYFKEAAPSNLPLDSFYLRVVYEVGKTGFEEEKDFPILADTVVAGRYQMLQFLDSAAFSRAVRCMDLIEDREVCLKIIRNSKDFFDQSLDEIKLLKLIDSSGNTEENCVVKLYDYFYYKEHMFIVTELLRDNLYQFSKFNREEETEFYFTLPRLQAIARQILTGLCFLQNLGILHCDLKPENILIHSFSRCEVKIIDFGSSCYLTDNLSSYVQSRCYRAPEVILGCKYDGRVDIWSLGAILAELATGHVLFENTSLQQMLASICSVCGPLPASLLHEGRNTQHFVTKTGVFYEYREGKEIVFHFPVPQTSLETIFGYDDPLYIEFVRACLTIDHHQRPTAAELLQHPFLQADYGSACSSPPPLKKKLIDNDEPPVTSLTAEVECQDAQPTA</sequence>
<dbReference type="SMART" id="SM00220">
    <property type="entry name" value="S_TKc"/>
    <property type="match status" value="1"/>
</dbReference>
<dbReference type="CDD" id="cd14133">
    <property type="entry name" value="PKc_DYRK_like"/>
    <property type="match status" value="1"/>
</dbReference>
<dbReference type="PANTHER" id="PTHR24058:SF124">
    <property type="entry name" value="PROTEIN KINASE SUPERFAMILY PROTEIN"/>
    <property type="match status" value="1"/>
</dbReference>
<dbReference type="InterPro" id="IPR000719">
    <property type="entry name" value="Prot_kinase_dom"/>
</dbReference>
<dbReference type="EMBL" id="AHKC01011387">
    <property type="protein sequence ID" value="EKF30851.1"/>
    <property type="molecule type" value="Genomic_DNA"/>
</dbReference>
<dbReference type="InterPro" id="IPR011009">
    <property type="entry name" value="Kinase-like_dom_sf"/>
</dbReference>
<keyword evidence="2" id="KW-0597">Phosphoprotein</keyword>
<feature type="domain" description="Protein kinase" evidence="8">
    <location>
        <begin position="320"/>
        <end position="622"/>
    </location>
</feature>